<reference evidence="2" key="1">
    <citation type="journal article" date="2016" name="Insect Biochem. Mol. Biol.">
        <title>Multifaceted biological insights from a draft genome sequence of the tobacco hornworm moth, Manduca sexta.</title>
        <authorList>
            <person name="Kanost M.R."/>
            <person name="Arrese E.L."/>
            <person name="Cao X."/>
            <person name="Chen Y.R."/>
            <person name="Chellapilla S."/>
            <person name="Goldsmith M.R."/>
            <person name="Grosse-Wilde E."/>
            <person name="Heckel D.G."/>
            <person name="Herndon N."/>
            <person name="Jiang H."/>
            <person name="Papanicolaou A."/>
            <person name="Qu J."/>
            <person name="Soulages J.L."/>
            <person name="Vogel H."/>
            <person name="Walters J."/>
            <person name="Waterhouse R.M."/>
            <person name="Ahn S.J."/>
            <person name="Almeida F.C."/>
            <person name="An C."/>
            <person name="Aqrawi P."/>
            <person name="Bretschneider A."/>
            <person name="Bryant W.B."/>
            <person name="Bucks S."/>
            <person name="Chao H."/>
            <person name="Chevignon G."/>
            <person name="Christen J.M."/>
            <person name="Clarke D.F."/>
            <person name="Dittmer N.T."/>
            <person name="Ferguson L.C.F."/>
            <person name="Garavelou S."/>
            <person name="Gordon K.H.J."/>
            <person name="Gunaratna R.T."/>
            <person name="Han Y."/>
            <person name="Hauser F."/>
            <person name="He Y."/>
            <person name="Heidel-Fischer H."/>
            <person name="Hirsh A."/>
            <person name="Hu Y."/>
            <person name="Jiang H."/>
            <person name="Kalra D."/>
            <person name="Klinner C."/>
            <person name="Konig C."/>
            <person name="Kovar C."/>
            <person name="Kroll A.R."/>
            <person name="Kuwar S.S."/>
            <person name="Lee S.L."/>
            <person name="Lehman R."/>
            <person name="Li K."/>
            <person name="Li Z."/>
            <person name="Liang H."/>
            <person name="Lovelace S."/>
            <person name="Lu Z."/>
            <person name="Mansfield J.H."/>
            <person name="McCulloch K.J."/>
            <person name="Mathew T."/>
            <person name="Morton B."/>
            <person name="Muzny D.M."/>
            <person name="Neunemann D."/>
            <person name="Ongeri F."/>
            <person name="Pauchet Y."/>
            <person name="Pu L.L."/>
            <person name="Pyrousis I."/>
            <person name="Rao X.J."/>
            <person name="Redding A."/>
            <person name="Roesel C."/>
            <person name="Sanchez-Gracia A."/>
            <person name="Schaack S."/>
            <person name="Shukla A."/>
            <person name="Tetreau G."/>
            <person name="Wang Y."/>
            <person name="Xiong G.H."/>
            <person name="Traut W."/>
            <person name="Walsh T.K."/>
            <person name="Worley K.C."/>
            <person name="Wu D."/>
            <person name="Wu W."/>
            <person name="Wu Y.Q."/>
            <person name="Zhang X."/>
            <person name="Zou Z."/>
            <person name="Zucker H."/>
            <person name="Briscoe A.D."/>
            <person name="Burmester T."/>
            <person name="Clem R.J."/>
            <person name="Feyereisen R."/>
            <person name="Grimmelikhuijzen C.J.P."/>
            <person name="Hamodrakas S.J."/>
            <person name="Hansson B.S."/>
            <person name="Huguet E."/>
            <person name="Jermiin L.S."/>
            <person name="Lan Q."/>
            <person name="Lehman H.K."/>
            <person name="Lorenzen M."/>
            <person name="Merzendorfer H."/>
            <person name="Michalopoulos I."/>
            <person name="Morton D.B."/>
            <person name="Muthukrishnan S."/>
            <person name="Oakeshott J.G."/>
            <person name="Palmer W."/>
            <person name="Park Y."/>
            <person name="Passarelli A.L."/>
            <person name="Rozas J."/>
            <person name="Schwartz L.M."/>
            <person name="Smith W."/>
            <person name="Southgate A."/>
            <person name="Vilcinskas A."/>
            <person name="Vogt R."/>
            <person name="Wang P."/>
            <person name="Werren J."/>
            <person name="Yu X.Q."/>
            <person name="Zhou J.J."/>
            <person name="Brown S.J."/>
            <person name="Scherer S.E."/>
            <person name="Richards S."/>
            <person name="Blissard G.W."/>
        </authorList>
    </citation>
    <scope>NUCLEOTIDE SEQUENCE</scope>
</reference>
<dbReference type="EMBL" id="JH668621">
    <property type="protein sequence ID" value="KAG6459412.1"/>
    <property type="molecule type" value="Genomic_DNA"/>
</dbReference>
<organism evidence="2 3">
    <name type="scientific">Manduca sexta</name>
    <name type="common">Tobacco hawkmoth</name>
    <name type="synonym">Tobacco hornworm</name>
    <dbReference type="NCBI Taxonomy" id="7130"/>
    <lineage>
        <taxon>Eukaryota</taxon>
        <taxon>Metazoa</taxon>
        <taxon>Ecdysozoa</taxon>
        <taxon>Arthropoda</taxon>
        <taxon>Hexapoda</taxon>
        <taxon>Insecta</taxon>
        <taxon>Pterygota</taxon>
        <taxon>Neoptera</taxon>
        <taxon>Endopterygota</taxon>
        <taxon>Lepidoptera</taxon>
        <taxon>Glossata</taxon>
        <taxon>Ditrysia</taxon>
        <taxon>Bombycoidea</taxon>
        <taxon>Sphingidae</taxon>
        <taxon>Sphinginae</taxon>
        <taxon>Sphingini</taxon>
        <taxon>Manduca</taxon>
    </lineage>
</organism>
<keyword evidence="3" id="KW-1185">Reference proteome</keyword>
<name>A0A922CV18_MANSE</name>
<dbReference type="Proteomes" id="UP000791440">
    <property type="component" value="Unassembled WGS sequence"/>
</dbReference>
<feature type="chain" id="PRO_5036673602" evidence="1">
    <location>
        <begin position="20"/>
        <end position="123"/>
    </location>
</feature>
<accession>A0A922CV18</accession>
<keyword evidence="1" id="KW-0732">Signal</keyword>
<evidence type="ECO:0000256" key="1">
    <source>
        <dbReference type="SAM" id="SignalP"/>
    </source>
</evidence>
<dbReference type="AlphaFoldDB" id="A0A922CV18"/>
<gene>
    <name evidence="2" type="ORF">O3G_MSEX011367</name>
</gene>
<sequence length="123" mass="14644">MNIFSFSIIFVLFVNVILSKDLHVKENFELKDRDNSISDLTYGYDVLPNNERFVRHVELVTESVVEHLMKEIKKRYPNSTRNNSSNLLQRLRIKLQKRVNKKNKKLRKKQKFVNKANNVTKLP</sequence>
<reference evidence="2" key="2">
    <citation type="submission" date="2020-12" db="EMBL/GenBank/DDBJ databases">
        <authorList>
            <person name="Kanost M."/>
        </authorList>
    </citation>
    <scope>NUCLEOTIDE SEQUENCE</scope>
</reference>
<feature type="signal peptide" evidence="1">
    <location>
        <begin position="1"/>
        <end position="19"/>
    </location>
</feature>
<protein>
    <submittedName>
        <fullName evidence="2">Uncharacterized protein</fullName>
    </submittedName>
</protein>
<proteinExistence type="predicted"/>
<evidence type="ECO:0000313" key="3">
    <source>
        <dbReference type="Proteomes" id="UP000791440"/>
    </source>
</evidence>
<evidence type="ECO:0000313" key="2">
    <source>
        <dbReference type="EMBL" id="KAG6459412.1"/>
    </source>
</evidence>
<comment type="caution">
    <text evidence="2">The sequence shown here is derived from an EMBL/GenBank/DDBJ whole genome shotgun (WGS) entry which is preliminary data.</text>
</comment>